<gene>
    <name evidence="2" type="primary">TBLA0B08900</name>
    <name evidence="2" type="ORF">TBLA_0B08900</name>
</gene>
<keyword evidence="3" id="KW-1185">Reference proteome</keyword>
<feature type="compositionally biased region" description="Low complexity" evidence="1">
    <location>
        <begin position="576"/>
        <end position="605"/>
    </location>
</feature>
<dbReference type="eggNOG" id="ENOG502RC7S">
    <property type="taxonomic scope" value="Eukaryota"/>
</dbReference>
<reference evidence="2 3" key="1">
    <citation type="journal article" date="2011" name="Proc. Natl. Acad. Sci. U.S.A.">
        <title>Evolutionary erosion of yeast sex chromosomes by mating-type switching accidents.</title>
        <authorList>
            <person name="Gordon J.L."/>
            <person name="Armisen D."/>
            <person name="Proux-Wera E."/>
            <person name="Oheigeartaigh S.S."/>
            <person name="Byrne K.P."/>
            <person name="Wolfe K.H."/>
        </authorList>
    </citation>
    <scope>NUCLEOTIDE SEQUENCE [LARGE SCALE GENOMIC DNA]</scope>
    <source>
        <strain evidence="3">ATCC 34711 / CBS 6284 / DSM 70876 / NBRC 10599 / NRRL Y-10934 / UCD 77-7</strain>
    </source>
</reference>
<evidence type="ECO:0000313" key="2">
    <source>
        <dbReference type="EMBL" id="CCH59705.1"/>
    </source>
</evidence>
<dbReference type="OrthoDB" id="4207519at2759"/>
<dbReference type="RefSeq" id="XP_004179224.1">
    <property type="nucleotide sequence ID" value="XM_004179176.1"/>
</dbReference>
<dbReference type="InParanoid" id="I2H003"/>
<evidence type="ECO:0000256" key="1">
    <source>
        <dbReference type="SAM" id="MobiDB-lite"/>
    </source>
</evidence>
<feature type="region of interest" description="Disordered" evidence="1">
    <location>
        <begin position="567"/>
        <end position="605"/>
    </location>
</feature>
<feature type="region of interest" description="Disordered" evidence="1">
    <location>
        <begin position="531"/>
        <end position="554"/>
    </location>
</feature>
<proteinExistence type="predicted"/>
<dbReference type="Proteomes" id="UP000002866">
    <property type="component" value="Chromosome 2"/>
</dbReference>
<organism evidence="2 3">
    <name type="scientific">Henningerozyma blattae (strain ATCC 34711 / CBS 6284 / DSM 70876 / NBRC 10599 / NRRL Y-10934 / UCD 77-7)</name>
    <name type="common">Yeast</name>
    <name type="synonym">Tetrapisispora blattae</name>
    <dbReference type="NCBI Taxonomy" id="1071380"/>
    <lineage>
        <taxon>Eukaryota</taxon>
        <taxon>Fungi</taxon>
        <taxon>Dikarya</taxon>
        <taxon>Ascomycota</taxon>
        <taxon>Saccharomycotina</taxon>
        <taxon>Saccharomycetes</taxon>
        <taxon>Saccharomycetales</taxon>
        <taxon>Saccharomycetaceae</taxon>
        <taxon>Henningerozyma</taxon>
    </lineage>
</organism>
<dbReference type="HOGENOM" id="CLU_471071_0_0_1"/>
<name>I2H003_HENB6</name>
<dbReference type="GeneID" id="14494006"/>
<evidence type="ECO:0000313" key="3">
    <source>
        <dbReference type="Proteomes" id="UP000002866"/>
    </source>
</evidence>
<feature type="compositionally biased region" description="Low complexity" evidence="1">
    <location>
        <begin position="533"/>
        <end position="552"/>
    </location>
</feature>
<dbReference type="KEGG" id="tbl:TBLA_0B08900"/>
<dbReference type="AlphaFoldDB" id="I2H003"/>
<dbReference type="EMBL" id="HE806317">
    <property type="protein sequence ID" value="CCH59705.1"/>
    <property type="molecule type" value="Genomic_DNA"/>
</dbReference>
<protein>
    <submittedName>
        <fullName evidence="2">Uncharacterized protein</fullName>
    </submittedName>
</protein>
<sequence length="693" mass="79285">MDSNNSITDESDHDIILNSSTNQNSSNQNLLSPDSANAFSMIQNSWIENWTDPLPTNKEDRIKQALKLMENEELAFNNGKKIKKHSIRQIAVFFKIPKSTLYDRLKNKLPSQITIQQSTLPTSTPTSTTLKKNSISSHRLQMKISPERELKLIEQIKLLCQIMGNILNPTQIKNFIITSLDDNQIILGKKWVHNFIRRHETSIIYGSLNHNNNNIQLINLRNSRNHFPYLWKCFVPLLQSVLNKNVSFYYITRSSINKKNLSSIFTCFEISIDKSLHHNNTTSFKILPKFKPIAIIFPDFFELDNSNPNSNSLLQIQNENTNTTVTSNNGNNNFLDINLPNNENSTNLLKNKSLKKIKSDPTTTTSNITPQDEKIQKQFKLDKLNSIFLRFYEKCGKVYNKQNPNQPFIIFEGLNDLYNWTPNFILENISINHFLSLPWNQSIFQETIIYQFKDYLLDIKNSIKSMNSTQLKSLEFDLDSQNLDLNIINKQFANVVSNISSNTTNNNTTNLIIDDDSSNDTLNLANRLTKSINNNHSNNNNNNNNTANTTNNIQATPQDLLPDVELNMFTTPSPFTSSTNNNTNNSNSNTNTNNNNNNRQDTNNSTMLTTGLSMITDVQPSSLTRKNNHNNPTNSMEIQAPLNIFEDNSVVQLQDIVRTIEANEDNIFADVLNGDAKLQLEDIFRRLKEIIPH</sequence>
<accession>I2H003</accession>